<name>A0A1L8CM30_9PROT</name>
<dbReference type="RefSeq" id="WP_072659279.1">
    <property type="nucleotide sequence ID" value="NZ_BDFD01000006.1"/>
</dbReference>
<gene>
    <name evidence="2" type="ORF">MMIC_P0906</name>
</gene>
<dbReference type="InterPro" id="IPR050492">
    <property type="entry name" value="Bact_metal-bind_prot9"/>
</dbReference>
<dbReference type="AlphaFoldDB" id="A0A1L8CM30"/>
<organism evidence="2 3">
    <name type="scientific">Mariprofundus micogutta</name>
    <dbReference type="NCBI Taxonomy" id="1921010"/>
    <lineage>
        <taxon>Bacteria</taxon>
        <taxon>Pseudomonadati</taxon>
        <taxon>Pseudomonadota</taxon>
        <taxon>Candidatius Mariprofundia</taxon>
        <taxon>Mariprofundales</taxon>
        <taxon>Mariprofundaceae</taxon>
        <taxon>Mariprofundus</taxon>
    </lineage>
</organism>
<keyword evidence="3" id="KW-1185">Reference proteome</keyword>
<feature type="signal peptide" evidence="1">
    <location>
        <begin position="1"/>
        <end position="27"/>
    </location>
</feature>
<evidence type="ECO:0000313" key="3">
    <source>
        <dbReference type="Proteomes" id="UP000231632"/>
    </source>
</evidence>
<dbReference type="STRING" id="1921010.MMIC_P0906"/>
<proteinExistence type="predicted"/>
<dbReference type="SUPFAM" id="SSF53807">
    <property type="entry name" value="Helical backbone' metal receptor"/>
    <property type="match status" value="1"/>
</dbReference>
<dbReference type="GO" id="GO:0030001">
    <property type="term" value="P:metal ion transport"/>
    <property type="evidence" value="ECO:0007669"/>
    <property type="project" value="InterPro"/>
</dbReference>
<dbReference type="EMBL" id="BDFD01000006">
    <property type="protein sequence ID" value="GAV19945.1"/>
    <property type="molecule type" value="Genomic_DNA"/>
</dbReference>
<protein>
    <submittedName>
        <fullName evidence="2">Zinc transport system substrate-binding protein</fullName>
    </submittedName>
</protein>
<dbReference type="OrthoDB" id="7346865at2"/>
<dbReference type="Pfam" id="PF01297">
    <property type="entry name" value="ZnuA"/>
    <property type="match status" value="1"/>
</dbReference>
<keyword evidence="1" id="KW-0732">Signal</keyword>
<dbReference type="Proteomes" id="UP000231632">
    <property type="component" value="Unassembled WGS sequence"/>
</dbReference>
<evidence type="ECO:0000256" key="1">
    <source>
        <dbReference type="SAM" id="SignalP"/>
    </source>
</evidence>
<reference evidence="2 3" key="1">
    <citation type="journal article" date="2017" name="Arch. Microbiol.">
        <title>Mariprofundus micogutta sp. nov., a novel iron-oxidizing zetaproteobacterium isolated from a deep-sea hydrothermal field at the Bayonnaise knoll of the Izu-Ogasawara arc, and a description of Mariprofundales ord. nov. and Zetaproteobacteria classis nov.</title>
        <authorList>
            <person name="Makita H."/>
            <person name="Tanaka E."/>
            <person name="Mitsunobu S."/>
            <person name="Miyazaki M."/>
            <person name="Nunoura T."/>
            <person name="Uematsu K."/>
            <person name="Takaki Y."/>
            <person name="Nishi S."/>
            <person name="Shimamura S."/>
            <person name="Takai K."/>
        </authorList>
    </citation>
    <scope>NUCLEOTIDE SEQUENCE [LARGE SCALE GENOMIC DNA]</scope>
    <source>
        <strain evidence="2 3">ET2</strain>
    </source>
</reference>
<dbReference type="PANTHER" id="PTHR42953">
    <property type="entry name" value="HIGH-AFFINITY ZINC UPTAKE SYSTEM PROTEIN ZNUA-RELATED"/>
    <property type="match status" value="1"/>
</dbReference>
<comment type="caution">
    <text evidence="2">The sequence shown here is derived from an EMBL/GenBank/DDBJ whole genome shotgun (WGS) entry which is preliminary data.</text>
</comment>
<feature type="chain" id="PRO_5013335753" evidence="1">
    <location>
        <begin position="28"/>
        <end position="271"/>
    </location>
</feature>
<dbReference type="Gene3D" id="3.40.50.1980">
    <property type="entry name" value="Nitrogenase molybdenum iron protein domain"/>
    <property type="match status" value="1"/>
</dbReference>
<evidence type="ECO:0000313" key="2">
    <source>
        <dbReference type="EMBL" id="GAV19945.1"/>
    </source>
</evidence>
<dbReference type="InterPro" id="IPR006127">
    <property type="entry name" value="ZnuA-like"/>
</dbReference>
<sequence length="271" mass="30085">MPVVFHTIAACALSLLLSLSTPRIAAAAEIAVTLPPLAGLVKMLDAQTDVMCLLPAGADPHRFQLQPRTIEKLARSRLLLRSSFDDGGWPLPPNHKNILDLWSNKDHGWVSPKEVRAVLPAIAEAMSKLHPEQINAINSNLSKAIAITHVIEKQWELALVPVKTSGVIMQHPSWRRLMNDMQVPILNILESGHHGHEHGPHALDDSLHMLEDHPGAWLISDSGHNNRALDWLKQHSVQTPDHIKLDALADCDTNWENLMLQNLQQLPKATH</sequence>
<accession>A0A1L8CM30</accession>
<dbReference type="GO" id="GO:0046872">
    <property type="term" value="F:metal ion binding"/>
    <property type="evidence" value="ECO:0007669"/>
    <property type="project" value="InterPro"/>
</dbReference>